<dbReference type="GO" id="GO:0008233">
    <property type="term" value="F:peptidase activity"/>
    <property type="evidence" value="ECO:0007669"/>
    <property type="project" value="UniProtKB-KW"/>
</dbReference>
<dbReference type="GO" id="GO:0006508">
    <property type="term" value="P:proteolysis"/>
    <property type="evidence" value="ECO:0007669"/>
    <property type="project" value="UniProtKB-KW"/>
</dbReference>
<dbReference type="GO" id="GO:0070646">
    <property type="term" value="P:protein modification by small protein removal"/>
    <property type="evidence" value="ECO:0007669"/>
    <property type="project" value="TreeGrafter"/>
</dbReference>
<dbReference type="SMART" id="SM01179">
    <property type="entry name" value="DUF862"/>
    <property type="match status" value="1"/>
</dbReference>
<comment type="similarity">
    <text evidence="1">Belongs to the DeSI family.</text>
</comment>
<name>A0A0R3SXD8_HYMDI</name>
<dbReference type="Pfam" id="PF05903">
    <property type="entry name" value="Peptidase_C97"/>
    <property type="match status" value="1"/>
</dbReference>
<dbReference type="PROSITE" id="PS51858">
    <property type="entry name" value="PPPDE"/>
    <property type="match status" value="1"/>
</dbReference>
<sequence>MDVYLYIYDLSMGMAKLLSNTVVGRHFDGIWHTGVVVYNREYFFCQDGISTCTPGSVQTALLIERKFMGKTQLTEDGVQKYIQELSKSLFKPGSYEFLRHNCNSFSAHFVNHLTGKQIPAYITNLPSDFLETPLGSMFRGVLETSANFVVPSSSADFNAHNKIMRRRTLPITMRPILYDEPISSEFSPDELSSMFAGSTGIAHQWASCALPDLLKLSSPDLDSAEVSQETLSLLKFNRWATFQQCEAICEVFRLAIWRCPELILSLLTDPNESLHKFAEAFPSPSGYISKSSYLNLDAAKARLLCNIFALTYDWDMAHLQLIPLGPVAALCIRLIRVEEETEGKAPSSPKPSEKTPEHEMAGLALTVNFAMCPLVNESEAMEVAASLFHLLDVRRYFKRPIQAFYALKAVYALTATFSSLADLARALEIDKYIPDLSEHAEQVEGDLEIDVAHSRDVKSMTKKILKIIRS</sequence>
<dbReference type="AlphaFoldDB" id="A0A0R3SXD8"/>
<dbReference type="STRING" id="6216.A0A0R3SXD8"/>
<organism evidence="7">
    <name type="scientific">Hymenolepis diminuta</name>
    <name type="common">Rat tapeworm</name>
    <dbReference type="NCBI Taxonomy" id="6216"/>
    <lineage>
        <taxon>Eukaryota</taxon>
        <taxon>Metazoa</taxon>
        <taxon>Spiralia</taxon>
        <taxon>Lophotrochozoa</taxon>
        <taxon>Platyhelminthes</taxon>
        <taxon>Cestoda</taxon>
        <taxon>Eucestoda</taxon>
        <taxon>Cyclophyllidea</taxon>
        <taxon>Hymenolepididae</taxon>
        <taxon>Hymenolepis</taxon>
    </lineage>
</organism>
<evidence type="ECO:0000313" key="7">
    <source>
        <dbReference type="WBParaSite" id="HDID_0001040501-mRNA-1"/>
    </source>
</evidence>
<dbReference type="PANTHER" id="PTHR12378">
    <property type="entry name" value="DESUMOYLATING ISOPEPTIDASE"/>
    <property type="match status" value="1"/>
</dbReference>
<dbReference type="PANTHER" id="PTHR12378:SF7">
    <property type="entry name" value="DESUMOYLATING ISOPEPTIDASE 1"/>
    <property type="match status" value="1"/>
</dbReference>
<dbReference type="InterPro" id="IPR042266">
    <property type="entry name" value="PPPDE_sf"/>
</dbReference>
<protein>
    <submittedName>
        <fullName evidence="7">DUF862 domain-containing protein</fullName>
    </submittedName>
</protein>
<dbReference type="OrthoDB" id="6227366at2759"/>
<feature type="domain" description="PPPDE" evidence="4">
    <location>
        <begin position="1"/>
        <end position="143"/>
    </location>
</feature>
<evidence type="ECO:0000256" key="3">
    <source>
        <dbReference type="ARBA" id="ARBA00022801"/>
    </source>
</evidence>
<evidence type="ECO:0000256" key="2">
    <source>
        <dbReference type="ARBA" id="ARBA00022670"/>
    </source>
</evidence>
<reference evidence="5 6" key="2">
    <citation type="submission" date="2018-11" db="EMBL/GenBank/DDBJ databases">
        <authorList>
            <consortium name="Pathogen Informatics"/>
        </authorList>
    </citation>
    <scope>NUCLEOTIDE SEQUENCE [LARGE SCALE GENOMIC DNA]</scope>
</reference>
<dbReference type="InterPro" id="IPR008580">
    <property type="entry name" value="PPPDE_dom"/>
</dbReference>
<keyword evidence="2" id="KW-0645">Protease</keyword>
<dbReference type="EMBL" id="UYSG01011664">
    <property type="protein sequence ID" value="VDL63258.1"/>
    <property type="molecule type" value="Genomic_DNA"/>
</dbReference>
<accession>A0A0R3SXD8</accession>
<gene>
    <name evidence="5" type="ORF">HDID_LOCUS10403</name>
</gene>
<evidence type="ECO:0000313" key="5">
    <source>
        <dbReference type="EMBL" id="VDL63258.1"/>
    </source>
</evidence>
<dbReference type="WBParaSite" id="HDID_0001040501-mRNA-1">
    <property type="protein sequence ID" value="HDID_0001040501-mRNA-1"/>
    <property type="gene ID" value="HDID_0001040501"/>
</dbReference>
<keyword evidence="3" id="KW-0378">Hydrolase</keyword>
<reference evidence="7" key="1">
    <citation type="submission" date="2017-02" db="UniProtKB">
        <authorList>
            <consortium name="WormBaseParasite"/>
        </authorList>
    </citation>
    <scope>IDENTIFICATION</scope>
</reference>
<dbReference type="Proteomes" id="UP000274504">
    <property type="component" value="Unassembled WGS sequence"/>
</dbReference>
<proteinExistence type="inferred from homology"/>
<evidence type="ECO:0000259" key="4">
    <source>
        <dbReference type="PROSITE" id="PS51858"/>
    </source>
</evidence>
<evidence type="ECO:0000256" key="1">
    <source>
        <dbReference type="ARBA" id="ARBA00008140"/>
    </source>
</evidence>
<evidence type="ECO:0000313" key="6">
    <source>
        <dbReference type="Proteomes" id="UP000274504"/>
    </source>
</evidence>
<dbReference type="Gene3D" id="3.90.1720.30">
    <property type="entry name" value="PPPDE domains"/>
    <property type="match status" value="1"/>
</dbReference>